<organism evidence="1 2">
    <name type="scientific">Actinomadura gamaensis</name>
    <dbReference type="NCBI Taxonomy" id="1763541"/>
    <lineage>
        <taxon>Bacteria</taxon>
        <taxon>Bacillati</taxon>
        <taxon>Actinomycetota</taxon>
        <taxon>Actinomycetes</taxon>
        <taxon>Streptosporangiales</taxon>
        <taxon>Thermomonosporaceae</taxon>
        <taxon>Actinomadura</taxon>
    </lineage>
</organism>
<evidence type="ECO:0000313" key="2">
    <source>
        <dbReference type="Proteomes" id="UP001595872"/>
    </source>
</evidence>
<dbReference type="EMBL" id="JBHSIT010000001">
    <property type="protein sequence ID" value="MFC4905889.1"/>
    <property type="molecule type" value="Genomic_DNA"/>
</dbReference>
<dbReference type="Proteomes" id="UP001595872">
    <property type="component" value="Unassembled WGS sequence"/>
</dbReference>
<name>A0ABV9TPG6_9ACTN</name>
<protein>
    <submittedName>
        <fullName evidence="1">Uncharacterized protein</fullName>
    </submittedName>
</protein>
<comment type="caution">
    <text evidence="1">The sequence shown here is derived from an EMBL/GenBank/DDBJ whole genome shotgun (WGS) entry which is preliminary data.</text>
</comment>
<keyword evidence="2" id="KW-1185">Reference proteome</keyword>
<accession>A0ABV9TPG6</accession>
<gene>
    <name evidence="1" type="ORF">ACFPCY_01030</name>
</gene>
<proteinExistence type="predicted"/>
<dbReference type="RefSeq" id="WP_378251624.1">
    <property type="nucleotide sequence ID" value="NZ_JBHSIT010000001.1"/>
</dbReference>
<reference evidence="2" key="1">
    <citation type="journal article" date="2019" name="Int. J. Syst. Evol. Microbiol.">
        <title>The Global Catalogue of Microorganisms (GCM) 10K type strain sequencing project: providing services to taxonomists for standard genome sequencing and annotation.</title>
        <authorList>
            <consortium name="The Broad Institute Genomics Platform"/>
            <consortium name="The Broad Institute Genome Sequencing Center for Infectious Disease"/>
            <person name="Wu L."/>
            <person name="Ma J."/>
        </authorList>
    </citation>
    <scope>NUCLEOTIDE SEQUENCE [LARGE SCALE GENOMIC DNA]</scope>
    <source>
        <strain evidence="2">KLKA75</strain>
    </source>
</reference>
<evidence type="ECO:0000313" key="1">
    <source>
        <dbReference type="EMBL" id="MFC4905889.1"/>
    </source>
</evidence>
<sequence>MFLFLHGYPRRRPMTATTAPPPLGPTSLTWAYLADTRLLLVGPRAAVLQNTREGRPRVR</sequence>